<feature type="domain" description="C2H2-type" evidence="11">
    <location>
        <begin position="1318"/>
        <end position="1345"/>
    </location>
</feature>
<feature type="compositionally biased region" description="Basic and acidic residues" evidence="10">
    <location>
        <begin position="23"/>
        <end position="38"/>
    </location>
</feature>
<keyword evidence="3" id="KW-0677">Repeat</keyword>
<evidence type="ECO:0000256" key="5">
    <source>
        <dbReference type="ARBA" id="ARBA00022833"/>
    </source>
</evidence>
<keyword evidence="2" id="KW-0479">Metal-binding</keyword>
<evidence type="ECO:0000256" key="3">
    <source>
        <dbReference type="ARBA" id="ARBA00022737"/>
    </source>
</evidence>
<comment type="subcellular location">
    <subcellularLocation>
        <location evidence="1">Nucleus</location>
    </subcellularLocation>
</comment>
<dbReference type="PROSITE" id="PS00028">
    <property type="entry name" value="ZINC_FINGER_C2H2_1"/>
    <property type="match status" value="14"/>
</dbReference>
<feature type="region of interest" description="Disordered" evidence="10">
    <location>
        <begin position="540"/>
        <end position="566"/>
    </location>
</feature>
<dbReference type="Pfam" id="PF00096">
    <property type="entry name" value="zf-C2H2"/>
    <property type="match status" value="4"/>
</dbReference>
<dbReference type="GO" id="GO:0005634">
    <property type="term" value="C:nucleus"/>
    <property type="evidence" value="ECO:0007669"/>
    <property type="project" value="UniProtKB-SubCell"/>
</dbReference>
<dbReference type="OrthoDB" id="10014897at2759"/>
<dbReference type="PANTHER" id="PTHR24379:SF121">
    <property type="entry name" value="C2H2-TYPE DOMAIN-CONTAINING PROTEIN"/>
    <property type="match status" value="1"/>
</dbReference>
<dbReference type="InterPro" id="IPR013087">
    <property type="entry name" value="Znf_C2H2_type"/>
</dbReference>
<feature type="region of interest" description="Disordered" evidence="10">
    <location>
        <begin position="630"/>
        <end position="673"/>
    </location>
</feature>
<feature type="compositionally biased region" description="Polar residues" evidence="10">
    <location>
        <begin position="906"/>
        <end position="915"/>
    </location>
</feature>
<feature type="domain" description="C2H2-type" evidence="11">
    <location>
        <begin position="739"/>
        <end position="763"/>
    </location>
</feature>
<feature type="domain" description="C2H2-type" evidence="11">
    <location>
        <begin position="368"/>
        <end position="395"/>
    </location>
</feature>
<feature type="compositionally biased region" description="Basic and acidic residues" evidence="10">
    <location>
        <begin position="1408"/>
        <end position="1417"/>
    </location>
</feature>
<feature type="compositionally biased region" description="Basic residues" evidence="10">
    <location>
        <begin position="265"/>
        <end position="275"/>
    </location>
</feature>
<keyword evidence="7" id="KW-0804">Transcription</keyword>
<evidence type="ECO:0000313" key="13">
    <source>
        <dbReference type="Proteomes" id="UP000268350"/>
    </source>
</evidence>
<feature type="compositionally biased region" description="Basic residues" evidence="10">
    <location>
        <begin position="822"/>
        <end position="831"/>
    </location>
</feature>
<feature type="domain" description="C2H2-type" evidence="11">
    <location>
        <begin position="424"/>
        <end position="451"/>
    </location>
</feature>
<dbReference type="EMBL" id="OUUW01000001">
    <property type="protein sequence ID" value="SPP74752.1"/>
    <property type="molecule type" value="Genomic_DNA"/>
</dbReference>
<dbReference type="PROSITE" id="PS50157">
    <property type="entry name" value="ZINC_FINGER_C2H2_2"/>
    <property type="match status" value="9"/>
</dbReference>
<feature type="compositionally biased region" description="Acidic residues" evidence="10">
    <location>
        <begin position="143"/>
        <end position="156"/>
    </location>
</feature>
<feature type="domain" description="C2H2-type" evidence="11">
    <location>
        <begin position="874"/>
        <end position="902"/>
    </location>
</feature>
<keyword evidence="6" id="KW-0805">Transcription regulation</keyword>
<dbReference type="Gene3D" id="3.30.160.60">
    <property type="entry name" value="Classic Zinc Finger"/>
    <property type="match status" value="8"/>
</dbReference>
<evidence type="ECO:0000256" key="2">
    <source>
        <dbReference type="ARBA" id="ARBA00022723"/>
    </source>
</evidence>
<accession>A0A3B0J571</accession>
<evidence type="ECO:0000256" key="10">
    <source>
        <dbReference type="SAM" id="MobiDB-lite"/>
    </source>
</evidence>
<sequence>MSRRKQAKPRACLKLGEKEEEQEQKPNVDDLLEPKEELLSADEDGDGDGDGDVDSDEEEDAEGELLTEERPLKPNESQPQSHWTTADEDPGRASAVPKEEAEELQHPRDKEGPAAVAAGASGAAANANGHCKSSARTHNTEQHEDEPEETETETEANAEHAVAEVDEEEEEEEEPEDMDLDDDLLSLSGEEDYDDEELQSLDSFYSDMYSTHTSSSYSPSISDGTMTPNAHHLAAASANALQEDLHLPTDGKSNGVPGAEEPAKPAKRQPHFHHHHHHYHHQQALKIANKLRKINKEAKLAAAGGAGAGAGAGTGGGGGAAAKFDKLTGEGIKSRGDGSYQCQFCDKTFPRLGYLKHHVQSHAEHLPFKCEYCAKLFKHKRSRDRHKKLHTNERNYKCPHCEAAFSRSDHLKIHMKTHDIQKPFQCSMCNRGYNTAAALTSHMQKHKKNAAILAAGGNPNALNYSPRSTGSASASVSSNGSLHKRRYALALATDSSPSRLDFPKRSRSSHVPTPTPLLRCSYCPKVTEFSSLEQLNAHLQGVHEQQQQQQQQSQQERQPSAKGNPVQEADTFQLSCEYCTMKFGNIAGLFQHMRATHLDRLSSPNSYYEHFNRLATAGTFSPRLALDLPKIKPDLGSPERENRASEEDLPTDLSSNKRRPQTPANNPAPHPPPQAPPGIFFCNQCNAGLPDFESFRNHLKSHIAEGMQLVCPHCGLSLPEQSDFERHVVGHFLIASAEFNCGSSCGKSFGKAEELQQHLIAEHVLTLLKCALCSEVCDTRMAMQLHLACAHSQETKLLRCSACMEVFRSDGDFHVHVKTRHQLGGGHHHHQQQQQQHPHQHHPASNPLQCMFCRAVCSSELEMHFHLAAHARQFRCPSCPETFHVEFLLDRHMQSQHGGAKDKEQAQSQSQSSPNMGSLYVNALLPPLAAAAAAAAATNNNSSIIDYNVAFKGLFGGGSTAGGSAPTGSKFYSPLQVDTKAQTSPHPALMYGLSQRYLMEMYAAKSTSPVNSNANESAGGGPGAAAPPPATQAPAPQATPAATFSCGMCERQDLRSEAELHSHRKLAHNLKTGVSLRCAYCAGNFKSRAELEQHMKSCHNSTGKHKCLICDEIFPSPAILAEHKLQHSKVGQSGKCAHCSHPLEDVAAFRAHLSEHGSDGASLPLACICCRQTLHSEFELSLHAKFHTKSASSGGSLQEPVCALCLEPLPGAVEGPTTPAKLCEKCCRKHNLNGKRSKGSEAPVLQAPPPAAPYLENRCNLCKMILPHAQKLQEHLVEHTFAGTEQRGYNCYICSAVFTAPGGLLGHMAEHGAHSRPYDCSICPEKFYFRAELEHHQRAHELRPAVHRPALAKPEPPLRRSASPSPSPSPVRSPTTVKQELYDSDTAHSAGDQPEPAAEEEEYIEVEQMPHETRPRDVMSQLERATNSA</sequence>
<feature type="region of interest" description="Disordered" evidence="10">
    <location>
        <begin position="246"/>
        <end position="275"/>
    </location>
</feature>
<feature type="domain" description="C2H2-type" evidence="11">
    <location>
        <begin position="1076"/>
        <end position="1104"/>
    </location>
</feature>
<feature type="compositionally biased region" description="Basic and acidic residues" evidence="10">
    <location>
        <begin position="97"/>
        <end position="112"/>
    </location>
</feature>
<evidence type="ECO:0000259" key="11">
    <source>
        <dbReference type="PROSITE" id="PS50157"/>
    </source>
</evidence>
<evidence type="ECO:0000256" key="7">
    <source>
        <dbReference type="ARBA" id="ARBA00023163"/>
    </source>
</evidence>
<feature type="domain" description="C2H2-type" evidence="11">
    <location>
        <begin position="396"/>
        <end position="423"/>
    </location>
</feature>
<feature type="domain" description="C2H2-type" evidence="11">
    <location>
        <begin position="574"/>
        <end position="602"/>
    </location>
</feature>
<evidence type="ECO:0000256" key="1">
    <source>
        <dbReference type="ARBA" id="ARBA00004123"/>
    </source>
</evidence>
<evidence type="ECO:0000256" key="6">
    <source>
        <dbReference type="ARBA" id="ARBA00023015"/>
    </source>
</evidence>
<evidence type="ECO:0000313" key="12">
    <source>
        <dbReference type="EMBL" id="SPP74752.1"/>
    </source>
</evidence>
<name>A0A3B0J571_DROGU</name>
<evidence type="ECO:0000256" key="8">
    <source>
        <dbReference type="ARBA" id="ARBA00023242"/>
    </source>
</evidence>
<feature type="region of interest" description="Disordered" evidence="10">
    <location>
        <begin position="1340"/>
        <end position="1429"/>
    </location>
</feature>
<feature type="compositionally biased region" description="Basic and acidic residues" evidence="10">
    <location>
        <begin position="894"/>
        <end position="905"/>
    </location>
</feature>
<feature type="region of interest" description="Disordered" evidence="10">
    <location>
        <begin position="1008"/>
        <end position="1039"/>
    </location>
</feature>
<evidence type="ECO:0000256" key="9">
    <source>
        <dbReference type="PROSITE-ProRule" id="PRU00042"/>
    </source>
</evidence>
<feature type="domain" description="C2H2-type" evidence="11">
    <location>
        <begin position="340"/>
        <end position="367"/>
    </location>
</feature>
<dbReference type="STRING" id="7266.A0A3B0J571"/>
<feature type="region of interest" description="Disordered" evidence="10">
    <location>
        <begin position="894"/>
        <end position="915"/>
    </location>
</feature>
<feature type="compositionally biased region" description="Acidic residues" evidence="10">
    <location>
        <begin position="39"/>
        <end position="66"/>
    </location>
</feature>
<reference evidence="13" key="1">
    <citation type="submission" date="2018-01" db="EMBL/GenBank/DDBJ databases">
        <authorList>
            <person name="Alioto T."/>
            <person name="Alioto T."/>
        </authorList>
    </citation>
    <scope>NUCLEOTIDE SEQUENCE [LARGE SCALE GENOMIC DNA]</scope>
</reference>
<feature type="compositionally biased region" description="Polar residues" evidence="10">
    <location>
        <begin position="75"/>
        <end position="84"/>
    </location>
</feature>
<organism evidence="12 13">
    <name type="scientific">Drosophila guanche</name>
    <name type="common">Fruit fly</name>
    <dbReference type="NCBI Taxonomy" id="7266"/>
    <lineage>
        <taxon>Eukaryota</taxon>
        <taxon>Metazoa</taxon>
        <taxon>Ecdysozoa</taxon>
        <taxon>Arthropoda</taxon>
        <taxon>Hexapoda</taxon>
        <taxon>Insecta</taxon>
        <taxon>Pterygota</taxon>
        <taxon>Neoptera</taxon>
        <taxon>Endopterygota</taxon>
        <taxon>Diptera</taxon>
        <taxon>Brachycera</taxon>
        <taxon>Muscomorpha</taxon>
        <taxon>Ephydroidea</taxon>
        <taxon>Drosophilidae</taxon>
        <taxon>Drosophila</taxon>
        <taxon>Sophophora</taxon>
    </lineage>
</organism>
<feature type="compositionally biased region" description="Low complexity" evidence="10">
    <location>
        <begin position="113"/>
        <end position="129"/>
    </location>
</feature>
<gene>
    <name evidence="12" type="ORF">DGUA_6G002439</name>
</gene>
<proteinExistence type="predicted"/>
<feature type="compositionally biased region" description="Acidic residues" evidence="10">
    <location>
        <begin position="164"/>
        <end position="195"/>
    </location>
</feature>
<dbReference type="GO" id="GO:0008270">
    <property type="term" value="F:zinc ion binding"/>
    <property type="evidence" value="ECO:0007669"/>
    <property type="project" value="UniProtKB-KW"/>
</dbReference>
<feature type="compositionally biased region" description="Basic and acidic residues" evidence="10">
    <location>
        <begin position="630"/>
        <end position="646"/>
    </location>
</feature>
<keyword evidence="13" id="KW-1185">Reference proteome</keyword>
<dbReference type="SUPFAM" id="SSF57667">
    <property type="entry name" value="beta-beta-alpha zinc fingers"/>
    <property type="match status" value="6"/>
</dbReference>
<evidence type="ECO:0000256" key="4">
    <source>
        <dbReference type="ARBA" id="ARBA00022771"/>
    </source>
</evidence>
<keyword evidence="5" id="KW-0862">Zinc</keyword>
<dbReference type="FunFam" id="3.30.160.60:FF:001182">
    <property type="entry name" value="Zinc finger, C2H2 type"/>
    <property type="match status" value="1"/>
</dbReference>
<feature type="compositionally biased region" description="Low complexity" evidence="10">
    <location>
        <begin position="545"/>
        <end position="555"/>
    </location>
</feature>
<dbReference type="Proteomes" id="UP000268350">
    <property type="component" value="Unassembled WGS sequence"/>
</dbReference>
<keyword evidence="4 9" id="KW-0863">Zinc-finger</keyword>
<dbReference type="SMART" id="SM00355">
    <property type="entry name" value="ZnF_C2H2"/>
    <property type="match status" value="21"/>
</dbReference>
<protein>
    <submittedName>
        <fullName evidence="12">Blast:Zinc finger protein 423 homolog</fullName>
    </submittedName>
</protein>
<feature type="region of interest" description="Disordered" evidence="10">
    <location>
        <begin position="822"/>
        <end position="843"/>
    </location>
</feature>
<dbReference type="InterPro" id="IPR036236">
    <property type="entry name" value="Znf_C2H2_sf"/>
</dbReference>
<feature type="region of interest" description="Disordered" evidence="10">
    <location>
        <begin position="1"/>
        <end position="195"/>
    </location>
</feature>
<keyword evidence="8" id="KW-0539">Nucleus</keyword>
<dbReference type="PANTHER" id="PTHR24379">
    <property type="entry name" value="KRAB AND ZINC FINGER DOMAIN-CONTAINING"/>
    <property type="match status" value="1"/>
</dbReference>